<dbReference type="RefSeq" id="WP_136881975.1">
    <property type="nucleotide sequence ID" value="NZ_SWDX01000012.1"/>
</dbReference>
<reference evidence="2 3" key="1">
    <citation type="submission" date="2019-04" db="EMBL/GenBank/DDBJ databases">
        <title>Pedobacter sp. RP-1-16 sp. nov., isolated from Arctic soil.</title>
        <authorList>
            <person name="Dahal R.H."/>
            <person name="Kim D.-U."/>
        </authorList>
    </citation>
    <scope>NUCLEOTIDE SEQUENCE [LARGE SCALE GENOMIC DNA]</scope>
    <source>
        <strain evidence="2 3">RP-1-16</strain>
    </source>
</reference>
<protein>
    <recommendedName>
        <fullName evidence="4">RHS repeat-associated core domain-containing protein</fullName>
    </recommendedName>
</protein>
<feature type="compositionally biased region" description="Polar residues" evidence="1">
    <location>
        <begin position="78"/>
        <end position="88"/>
    </location>
</feature>
<feature type="region of interest" description="Disordered" evidence="1">
    <location>
        <begin position="63"/>
        <end position="92"/>
    </location>
</feature>
<dbReference type="Proteomes" id="UP000309594">
    <property type="component" value="Unassembled WGS sequence"/>
</dbReference>
<gene>
    <name evidence="2" type="ORF">FBD94_23105</name>
</gene>
<comment type="caution">
    <text evidence="2">The sequence shown here is derived from an EMBL/GenBank/DDBJ whole genome shotgun (WGS) entry which is preliminary data.</text>
</comment>
<evidence type="ECO:0000313" key="2">
    <source>
        <dbReference type="EMBL" id="TKC56604.1"/>
    </source>
</evidence>
<dbReference type="AlphaFoldDB" id="A0A4U1G0I4"/>
<accession>A0A4U1G0I4</accession>
<organism evidence="2 3">
    <name type="scientific">Pedobacter hiemivivus</name>
    <dbReference type="NCBI Taxonomy" id="2530454"/>
    <lineage>
        <taxon>Bacteria</taxon>
        <taxon>Pseudomonadati</taxon>
        <taxon>Bacteroidota</taxon>
        <taxon>Sphingobacteriia</taxon>
        <taxon>Sphingobacteriales</taxon>
        <taxon>Sphingobacteriaceae</taxon>
        <taxon>Pedobacter</taxon>
    </lineage>
</organism>
<evidence type="ECO:0000256" key="1">
    <source>
        <dbReference type="SAM" id="MobiDB-lite"/>
    </source>
</evidence>
<evidence type="ECO:0000313" key="3">
    <source>
        <dbReference type="Proteomes" id="UP000309594"/>
    </source>
</evidence>
<evidence type="ECO:0008006" key="4">
    <source>
        <dbReference type="Google" id="ProtNLM"/>
    </source>
</evidence>
<proteinExistence type="predicted"/>
<dbReference type="Gene3D" id="2.180.10.10">
    <property type="entry name" value="RHS repeat-associated core"/>
    <property type="match status" value="1"/>
</dbReference>
<name>A0A4U1G0I4_9SPHI</name>
<sequence>MDANVVSYGIGSKLNLVTGKQDASYRYYLHGPLARVDLGREGHKVQGLDYAYTLQGWLKGVNGNTLQPGNDQGGDGTNGSRESWNGNGSDKYKEDYTYDGNGNILTLQRNGSGGSLMDSLSYTYNKVNGKLQNNRLSQLNDLSGSGNQSGELPAGLRNYGYDAIGNLIAEGKAGENSSAIECVSSSIVYLKGISCRIKNFTCLCFSIKC</sequence>
<dbReference type="EMBL" id="SWDX01000012">
    <property type="protein sequence ID" value="TKC56604.1"/>
    <property type="molecule type" value="Genomic_DNA"/>
</dbReference>